<dbReference type="RefSeq" id="WP_320381000.1">
    <property type="nucleotide sequence ID" value="NZ_JAWDIQ010000003.1"/>
</dbReference>
<dbReference type="InterPro" id="IPR010998">
    <property type="entry name" value="Integrase_recombinase_N"/>
</dbReference>
<dbReference type="InterPro" id="IPR011010">
    <property type="entry name" value="DNA_brk_join_enz"/>
</dbReference>
<evidence type="ECO:0000313" key="5">
    <source>
        <dbReference type="Proteomes" id="UP001275315"/>
    </source>
</evidence>
<dbReference type="Pfam" id="PF14657">
    <property type="entry name" value="Arm-DNA-bind_4"/>
    <property type="match status" value="1"/>
</dbReference>
<dbReference type="EMBL" id="JAWDIQ010000003">
    <property type="protein sequence ID" value="MDY0410137.1"/>
    <property type="molecule type" value="Genomic_DNA"/>
</dbReference>
<comment type="caution">
    <text evidence="4">The sequence shown here is derived from an EMBL/GenBank/DDBJ whole genome shotgun (WGS) entry which is preliminary data.</text>
</comment>
<dbReference type="SUPFAM" id="SSF56349">
    <property type="entry name" value="DNA breaking-rejoining enzymes"/>
    <property type="match status" value="1"/>
</dbReference>
<evidence type="ECO:0000259" key="3">
    <source>
        <dbReference type="PROSITE" id="PS51898"/>
    </source>
</evidence>
<dbReference type="PROSITE" id="PS51898">
    <property type="entry name" value="TYR_RECOMBINASE"/>
    <property type="match status" value="1"/>
</dbReference>
<dbReference type="Proteomes" id="UP001275315">
    <property type="component" value="Unassembled WGS sequence"/>
</dbReference>
<dbReference type="InterPro" id="IPR013762">
    <property type="entry name" value="Integrase-like_cat_sf"/>
</dbReference>
<evidence type="ECO:0000256" key="1">
    <source>
        <dbReference type="ARBA" id="ARBA00023125"/>
    </source>
</evidence>
<name>A0ABU5CUT6_9BACI</name>
<evidence type="ECO:0000256" key="2">
    <source>
        <dbReference type="ARBA" id="ARBA00023172"/>
    </source>
</evidence>
<organism evidence="4 5">
    <name type="scientific">Paracerasibacillus soli</name>
    <dbReference type="NCBI Taxonomy" id="480284"/>
    <lineage>
        <taxon>Bacteria</taxon>
        <taxon>Bacillati</taxon>
        <taxon>Bacillota</taxon>
        <taxon>Bacilli</taxon>
        <taxon>Bacillales</taxon>
        <taxon>Bacillaceae</taxon>
        <taxon>Paracerasibacillus</taxon>
    </lineage>
</organism>
<reference evidence="4 5" key="1">
    <citation type="submission" date="2023-10" db="EMBL/GenBank/DDBJ databases">
        <title>Virgibacillus soli CC-YMP-6 genome.</title>
        <authorList>
            <person name="Miliotis G."/>
            <person name="Sengupta P."/>
            <person name="Hameed A."/>
            <person name="Chuvochina M."/>
            <person name="Mcdonagh F."/>
            <person name="Simpson A.C."/>
            <person name="Singh N.K."/>
            <person name="Rekha P.D."/>
            <person name="Raman K."/>
            <person name="Hugenholtz P."/>
            <person name="Venkateswaran K."/>
        </authorList>
    </citation>
    <scope>NUCLEOTIDE SEQUENCE [LARGE SCALE GENOMIC DNA]</scope>
    <source>
        <strain evidence="4 5">CC-YMP-6</strain>
    </source>
</reference>
<gene>
    <name evidence="4" type="ORF">RWD45_18265</name>
</gene>
<evidence type="ECO:0000313" key="4">
    <source>
        <dbReference type="EMBL" id="MDY0410137.1"/>
    </source>
</evidence>
<keyword evidence="5" id="KW-1185">Reference proteome</keyword>
<keyword evidence="1 4" id="KW-0238">DNA-binding</keyword>
<dbReference type="GO" id="GO:0003677">
    <property type="term" value="F:DNA binding"/>
    <property type="evidence" value="ECO:0007669"/>
    <property type="project" value="UniProtKB-KW"/>
</dbReference>
<dbReference type="InterPro" id="IPR002104">
    <property type="entry name" value="Integrase_catalytic"/>
</dbReference>
<protein>
    <submittedName>
        <fullName evidence="4">Arm DNA-binding domain-containing protein</fullName>
    </submittedName>
</protein>
<dbReference type="InterPro" id="IPR028259">
    <property type="entry name" value="AP2-like_int_N"/>
</dbReference>
<dbReference type="Gene3D" id="1.10.150.130">
    <property type="match status" value="1"/>
</dbReference>
<keyword evidence="2" id="KW-0233">DNA recombination</keyword>
<sequence length="199" mass="22912">MSLKKVGKDKQTGRRIQIYRSGFRTKGEVAKAMNQILAEIDSGDYFEPSNIPLKEYLHNWLWDTYQYKVLVTSFEVAETVSQVHLIPYFNQTPLSSITTFGIDQFYVFKLREGLSNATVRKIHNVLSKALQRAVQWELIKVNPAKHASPPTVHKTIKSIWTVDEAKAFLEVCQKHNDTIPFLLALFTGMRRGEILALKW</sequence>
<proteinExistence type="predicted"/>
<dbReference type="Gene3D" id="1.10.443.10">
    <property type="entry name" value="Intergrase catalytic core"/>
    <property type="match status" value="1"/>
</dbReference>
<accession>A0ABU5CUT6</accession>
<feature type="domain" description="Tyr recombinase" evidence="3">
    <location>
        <begin position="155"/>
        <end position="199"/>
    </location>
</feature>